<dbReference type="AlphaFoldDB" id="A0AAV7VUC7"/>
<evidence type="ECO:0000256" key="1">
    <source>
        <dbReference type="SAM" id="MobiDB-lite"/>
    </source>
</evidence>
<evidence type="ECO:0000313" key="3">
    <source>
        <dbReference type="Proteomes" id="UP001066276"/>
    </source>
</evidence>
<proteinExistence type="predicted"/>
<dbReference type="EMBL" id="JANPWB010000003">
    <property type="protein sequence ID" value="KAJ1204267.1"/>
    <property type="molecule type" value="Genomic_DNA"/>
</dbReference>
<organism evidence="2 3">
    <name type="scientific">Pleurodeles waltl</name>
    <name type="common">Iberian ribbed newt</name>
    <dbReference type="NCBI Taxonomy" id="8319"/>
    <lineage>
        <taxon>Eukaryota</taxon>
        <taxon>Metazoa</taxon>
        <taxon>Chordata</taxon>
        <taxon>Craniata</taxon>
        <taxon>Vertebrata</taxon>
        <taxon>Euteleostomi</taxon>
        <taxon>Amphibia</taxon>
        <taxon>Batrachia</taxon>
        <taxon>Caudata</taxon>
        <taxon>Salamandroidea</taxon>
        <taxon>Salamandridae</taxon>
        <taxon>Pleurodelinae</taxon>
        <taxon>Pleurodeles</taxon>
    </lineage>
</organism>
<sequence length="106" mass="12359">MRRKTTFEDEEAREHRTAHGRNKAMSKQRELRPKPEPLDRTGPMPRLRRNLTRRDRKKNTAHNGPSKCALELEQLIQERREAFHTAAAISVAPTLGIRHRTLSTDQ</sequence>
<feature type="compositionally biased region" description="Basic and acidic residues" evidence="1">
    <location>
        <begin position="27"/>
        <end position="39"/>
    </location>
</feature>
<feature type="compositionally biased region" description="Basic residues" evidence="1">
    <location>
        <begin position="46"/>
        <end position="60"/>
    </location>
</feature>
<feature type="region of interest" description="Disordered" evidence="1">
    <location>
        <begin position="1"/>
        <end position="67"/>
    </location>
</feature>
<protein>
    <submittedName>
        <fullName evidence="2">Uncharacterized protein</fullName>
    </submittedName>
</protein>
<dbReference type="Proteomes" id="UP001066276">
    <property type="component" value="Chromosome 2_1"/>
</dbReference>
<comment type="caution">
    <text evidence="2">The sequence shown here is derived from an EMBL/GenBank/DDBJ whole genome shotgun (WGS) entry which is preliminary data.</text>
</comment>
<name>A0AAV7VUC7_PLEWA</name>
<accession>A0AAV7VUC7</accession>
<keyword evidence="3" id="KW-1185">Reference proteome</keyword>
<evidence type="ECO:0000313" key="2">
    <source>
        <dbReference type="EMBL" id="KAJ1204267.1"/>
    </source>
</evidence>
<reference evidence="2" key="1">
    <citation type="journal article" date="2022" name="bioRxiv">
        <title>Sequencing and chromosome-scale assembly of the giantPleurodeles waltlgenome.</title>
        <authorList>
            <person name="Brown T."/>
            <person name="Elewa A."/>
            <person name="Iarovenko S."/>
            <person name="Subramanian E."/>
            <person name="Araus A.J."/>
            <person name="Petzold A."/>
            <person name="Susuki M."/>
            <person name="Suzuki K.-i.T."/>
            <person name="Hayashi T."/>
            <person name="Toyoda A."/>
            <person name="Oliveira C."/>
            <person name="Osipova E."/>
            <person name="Leigh N.D."/>
            <person name="Simon A."/>
            <person name="Yun M.H."/>
        </authorList>
    </citation>
    <scope>NUCLEOTIDE SEQUENCE</scope>
    <source>
        <strain evidence="2">20211129_DDA</strain>
        <tissue evidence="2">Liver</tissue>
    </source>
</reference>
<gene>
    <name evidence="2" type="ORF">NDU88_008048</name>
</gene>